<evidence type="ECO:0000256" key="4">
    <source>
        <dbReference type="ARBA" id="ARBA00022692"/>
    </source>
</evidence>
<dbReference type="Proteomes" id="UP001623591">
    <property type="component" value="Unassembled WGS sequence"/>
</dbReference>
<dbReference type="Pfam" id="PF02706">
    <property type="entry name" value="Wzz"/>
    <property type="match status" value="1"/>
</dbReference>
<reference evidence="10 11" key="1">
    <citation type="submission" date="2024-11" db="EMBL/GenBank/DDBJ databases">
        <authorList>
            <person name="Heng Y.C."/>
            <person name="Lim A.C.H."/>
            <person name="Lee J.K.Y."/>
            <person name="Kittelmann S."/>
        </authorList>
    </citation>
    <scope>NUCLEOTIDE SEQUENCE [LARGE SCALE GENOMIC DNA]</scope>
    <source>
        <strain evidence="10 11">WILCCON 0185</strain>
    </source>
</reference>
<gene>
    <name evidence="10" type="ORF">ACJDUG_04050</name>
</gene>
<proteinExistence type="inferred from homology"/>
<evidence type="ECO:0000256" key="7">
    <source>
        <dbReference type="SAM" id="Phobius"/>
    </source>
</evidence>
<name>A0ABW8T1H8_9CLOT</name>
<evidence type="ECO:0000256" key="6">
    <source>
        <dbReference type="ARBA" id="ARBA00023136"/>
    </source>
</evidence>
<comment type="caution">
    <text evidence="10">The sequence shown here is derived from an EMBL/GenBank/DDBJ whole genome shotgun (WGS) entry which is preliminary data.</text>
</comment>
<dbReference type="PANTHER" id="PTHR32309:SF13">
    <property type="entry name" value="FERRIC ENTEROBACTIN TRANSPORT PROTEIN FEPE"/>
    <property type="match status" value="1"/>
</dbReference>
<evidence type="ECO:0000256" key="1">
    <source>
        <dbReference type="ARBA" id="ARBA00004651"/>
    </source>
</evidence>
<keyword evidence="4 7" id="KW-0812">Transmembrane</keyword>
<comment type="similarity">
    <text evidence="2">Belongs to the CpsC/CapA family.</text>
</comment>
<evidence type="ECO:0000313" key="11">
    <source>
        <dbReference type="Proteomes" id="UP001623591"/>
    </source>
</evidence>
<protein>
    <submittedName>
        <fullName evidence="10">YveK family protein</fullName>
    </submittedName>
</protein>
<accession>A0ABW8T1H8</accession>
<keyword evidence="5 7" id="KW-1133">Transmembrane helix</keyword>
<dbReference type="EMBL" id="JBJHZZ010000001">
    <property type="protein sequence ID" value="MFL0246151.1"/>
    <property type="molecule type" value="Genomic_DNA"/>
</dbReference>
<sequence>MDFKKFISILKKRFLFICFITLVITLAVGYLSYFVITPIYKADISVIIGNSNNSNEINKQNYDDVLMYQKMVKTYSKLIKSRVVAEDVIKNLDLKSMSTSDLLESVTVTPDNETQFLTIAVLSKDPKQAMNIANQFAKSLKSISIKVNEIDIVEIIDEAQLPIEPDSPKPITNIIMAFFVGNMLSIGLAIMDDYLDNTIKTEEDVQMLLGLPVLGTISKVNLKEMGVIV</sequence>
<evidence type="ECO:0000256" key="3">
    <source>
        <dbReference type="ARBA" id="ARBA00022475"/>
    </source>
</evidence>
<comment type="subcellular location">
    <subcellularLocation>
        <location evidence="1">Cell membrane</location>
        <topology evidence="1">Multi-pass membrane protein</topology>
    </subcellularLocation>
</comment>
<organism evidence="10 11">
    <name type="scientific">Candidatus Clostridium stratigraminis</name>
    <dbReference type="NCBI Taxonomy" id="3381661"/>
    <lineage>
        <taxon>Bacteria</taxon>
        <taxon>Bacillati</taxon>
        <taxon>Bacillota</taxon>
        <taxon>Clostridia</taxon>
        <taxon>Eubacteriales</taxon>
        <taxon>Clostridiaceae</taxon>
        <taxon>Clostridium</taxon>
    </lineage>
</organism>
<evidence type="ECO:0000259" key="8">
    <source>
        <dbReference type="Pfam" id="PF02706"/>
    </source>
</evidence>
<keyword evidence="6 7" id="KW-0472">Membrane</keyword>
<dbReference type="PANTHER" id="PTHR32309">
    <property type="entry name" value="TYROSINE-PROTEIN KINASE"/>
    <property type="match status" value="1"/>
</dbReference>
<feature type="transmembrane region" description="Helical" evidence="7">
    <location>
        <begin position="14"/>
        <end position="36"/>
    </location>
</feature>
<evidence type="ECO:0000259" key="9">
    <source>
        <dbReference type="Pfam" id="PF13807"/>
    </source>
</evidence>
<evidence type="ECO:0000256" key="5">
    <source>
        <dbReference type="ARBA" id="ARBA00022989"/>
    </source>
</evidence>
<keyword evidence="11" id="KW-1185">Reference proteome</keyword>
<feature type="domain" description="Tyrosine-protein kinase G-rich" evidence="9">
    <location>
        <begin position="122"/>
        <end position="190"/>
    </location>
</feature>
<dbReference type="Pfam" id="PF13807">
    <property type="entry name" value="GNVR"/>
    <property type="match status" value="1"/>
</dbReference>
<dbReference type="RefSeq" id="WP_406768604.1">
    <property type="nucleotide sequence ID" value="NZ_JBJHZZ010000001.1"/>
</dbReference>
<keyword evidence="3" id="KW-1003">Cell membrane</keyword>
<dbReference type="InterPro" id="IPR003856">
    <property type="entry name" value="LPS_length_determ_N"/>
</dbReference>
<dbReference type="InterPro" id="IPR050445">
    <property type="entry name" value="Bact_polysacc_biosynth/exp"/>
</dbReference>
<dbReference type="InterPro" id="IPR032807">
    <property type="entry name" value="GNVR"/>
</dbReference>
<evidence type="ECO:0000313" key="10">
    <source>
        <dbReference type="EMBL" id="MFL0246151.1"/>
    </source>
</evidence>
<feature type="domain" description="Polysaccharide chain length determinant N-terminal" evidence="8">
    <location>
        <begin position="1"/>
        <end position="92"/>
    </location>
</feature>
<evidence type="ECO:0000256" key="2">
    <source>
        <dbReference type="ARBA" id="ARBA00006683"/>
    </source>
</evidence>